<feature type="transmembrane region" description="Helical" evidence="2">
    <location>
        <begin position="51"/>
        <end position="70"/>
    </location>
</feature>
<accession>A0A419I633</accession>
<feature type="compositionally biased region" description="Basic and acidic residues" evidence="1">
    <location>
        <begin position="227"/>
        <end position="236"/>
    </location>
</feature>
<reference evidence="3 4" key="1">
    <citation type="submission" date="2018-09" db="EMBL/GenBank/DDBJ databases">
        <title>YIM PH 21725 draft genome.</title>
        <authorList>
            <person name="Miao C."/>
        </authorList>
    </citation>
    <scope>NUCLEOTIDE SEQUENCE [LARGE SCALE GENOMIC DNA]</scope>
    <source>
        <strain evidence="4">YIM PH21725</strain>
    </source>
</reference>
<dbReference type="Proteomes" id="UP000285112">
    <property type="component" value="Unassembled WGS sequence"/>
</dbReference>
<evidence type="ECO:0000256" key="2">
    <source>
        <dbReference type="SAM" id="Phobius"/>
    </source>
</evidence>
<dbReference type="AlphaFoldDB" id="A0A419I633"/>
<evidence type="ECO:0000313" key="4">
    <source>
        <dbReference type="Proteomes" id="UP000285112"/>
    </source>
</evidence>
<comment type="caution">
    <text evidence="3">The sequence shown here is derived from an EMBL/GenBank/DDBJ whole genome shotgun (WGS) entry which is preliminary data.</text>
</comment>
<dbReference type="EMBL" id="QZFV01000072">
    <property type="protein sequence ID" value="RJQ86632.1"/>
    <property type="molecule type" value="Genomic_DNA"/>
</dbReference>
<feature type="transmembrane region" description="Helical" evidence="2">
    <location>
        <begin position="12"/>
        <end position="31"/>
    </location>
</feature>
<name>A0A419I633_9PSEU</name>
<dbReference type="RefSeq" id="WP_120023289.1">
    <property type="nucleotide sequence ID" value="NZ_QZFV01000072.1"/>
</dbReference>
<feature type="transmembrane region" description="Helical" evidence="2">
    <location>
        <begin position="108"/>
        <end position="128"/>
    </location>
</feature>
<sequence>MSATASPARRDRALWVQCACTALVALGAAYASYRHGREFALRFGADEATAAIWPLIVDGILTTATVELWKTTGHGSRAGGRWAAWLSFVFGIVLSLCANVAAAPELSVFAVAVAACPPLALLLAVELLNRALKRHRAGTSAETDTETAETGETGSVVRLAVVPDEARTAEPTAEQRMWAYYVTERSKGRTPTGAELDRIAGTNNYGRKVLLRWRQAGHLPPVLGGPRGERPVRREPAYASSEEVVV</sequence>
<protein>
    <submittedName>
        <fullName evidence="3">DUF2637 domain-containing protein</fullName>
    </submittedName>
</protein>
<dbReference type="Pfam" id="PF10935">
    <property type="entry name" value="DUF2637"/>
    <property type="match status" value="1"/>
</dbReference>
<keyword evidence="2" id="KW-1133">Transmembrane helix</keyword>
<gene>
    <name evidence="3" type="ORF">D5S19_11170</name>
</gene>
<organism evidence="3 4">
    <name type="scientific">Amycolatopsis panacis</name>
    <dbReference type="NCBI Taxonomy" id="2340917"/>
    <lineage>
        <taxon>Bacteria</taxon>
        <taxon>Bacillati</taxon>
        <taxon>Actinomycetota</taxon>
        <taxon>Actinomycetes</taxon>
        <taxon>Pseudonocardiales</taxon>
        <taxon>Pseudonocardiaceae</taxon>
        <taxon>Amycolatopsis</taxon>
    </lineage>
</organism>
<keyword evidence="2" id="KW-0812">Transmembrane</keyword>
<feature type="region of interest" description="Disordered" evidence="1">
    <location>
        <begin position="220"/>
        <end position="246"/>
    </location>
</feature>
<dbReference type="InterPro" id="IPR021235">
    <property type="entry name" value="DUF2637"/>
</dbReference>
<keyword evidence="4" id="KW-1185">Reference proteome</keyword>
<proteinExistence type="predicted"/>
<feature type="transmembrane region" description="Helical" evidence="2">
    <location>
        <begin position="82"/>
        <end position="102"/>
    </location>
</feature>
<evidence type="ECO:0000313" key="3">
    <source>
        <dbReference type="EMBL" id="RJQ86632.1"/>
    </source>
</evidence>
<keyword evidence="2" id="KW-0472">Membrane</keyword>
<evidence type="ECO:0000256" key="1">
    <source>
        <dbReference type="SAM" id="MobiDB-lite"/>
    </source>
</evidence>
<dbReference type="OrthoDB" id="4541349at2"/>